<organism evidence="3 4">
    <name type="scientific">Mycoplasma leachii 06049</name>
    <dbReference type="NCBI Taxonomy" id="1188244"/>
    <lineage>
        <taxon>Bacteria</taxon>
        <taxon>Bacillati</taxon>
        <taxon>Mycoplasmatota</taxon>
        <taxon>Mollicutes</taxon>
        <taxon>Mycoplasmataceae</taxon>
        <taxon>Mycoplasma</taxon>
    </lineage>
</organism>
<reference evidence="3 4" key="1">
    <citation type="submission" date="2015-04" db="EMBL/GenBank/DDBJ databases">
        <title>Genome sequence of Mycoplasma leachii strain 06049.</title>
        <authorList>
            <person name="Sirand-Pugnet P."/>
            <person name="Breton M."/>
            <person name="Dordet-Frisoni E."/>
            <person name="Baranowski E."/>
            <person name="Barre A."/>
            <person name="Couture C."/>
            <person name="Dupuy V."/>
            <person name="Gaurivaud P."/>
            <person name="Jacob D."/>
            <person name="Lemaitre C."/>
            <person name="Manso-Silvan L."/>
            <person name="Nikolski M."/>
            <person name="Nouvel L.-X."/>
            <person name="Poumarat F."/>
            <person name="Tardy F."/>
            <person name="Thebault P."/>
            <person name="Theil S."/>
            <person name="Citti C."/>
            <person name="Thiaucourt F."/>
            <person name="Blanchard A."/>
        </authorList>
    </citation>
    <scope>NUCLEOTIDE SEQUENCE [LARGE SCALE GENOMIC DNA]</scope>
    <source>
        <strain evidence="3 4">06049</strain>
    </source>
</reference>
<feature type="chain" id="PRO_5015400251" evidence="2">
    <location>
        <begin position="24"/>
        <end position="102"/>
    </location>
</feature>
<accession>A0A2T4IA63</accession>
<feature type="region of interest" description="Disordered" evidence="1">
    <location>
        <begin position="25"/>
        <end position="102"/>
    </location>
</feature>
<name>A0A2T4IA63_9MOLU</name>
<evidence type="ECO:0000256" key="2">
    <source>
        <dbReference type="SAM" id="SignalP"/>
    </source>
</evidence>
<evidence type="ECO:0000313" key="3">
    <source>
        <dbReference type="EMBL" id="PTD31463.1"/>
    </source>
</evidence>
<gene>
    <name evidence="3" type="ORF">MLEAa_2750</name>
</gene>
<dbReference type="EMBL" id="LAUU01000007">
    <property type="protein sequence ID" value="PTD31463.1"/>
    <property type="molecule type" value="Genomic_DNA"/>
</dbReference>
<dbReference type="NCBIfam" id="NF038029">
    <property type="entry name" value="LP_plasma"/>
    <property type="match status" value="1"/>
</dbReference>
<feature type="signal peptide" evidence="2">
    <location>
        <begin position="1"/>
        <end position="23"/>
    </location>
</feature>
<comment type="caution">
    <text evidence="3">The sequence shown here is derived from an EMBL/GenBank/DDBJ whole genome shotgun (WGS) entry which is preliminary data.</text>
</comment>
<dbReference type="AlphaFoldDB" id="A0A2T4IA63"/>
<dbReference type="NCBIfam" id="NF045726">
    <property type="entry name" value="XXplasma_LP"/>
    <property type="match status" value="1"/>
</dbReference>
<dbReference type="RefSeq" id="WP_107669585.1">
    <property type="nucleotide sequence ID" value="NZ_LAUU01000007.1"/>
</dbReference>
<evidence type="ECO:0000256" key="1">
    <source>
        <dbReference type="SAM" id="MobiDB-lite"/>
    </source>
</evidence>
<dbReference type="InterPro" id="IPR054816">
    <property type="entry name" value="Lipoprotein_mollicutes-type_CS"/>
</dbReference>
<keyword evidence="2" id="KW-0732">Signal</keyword>
<protein>
    <submittedName>
        <fullName evidence="3">Putative lipoprotein</fullName>
    </submittedName>
</protein>
<feature type="compositionally biased region" description="Basic and acidic residues" evidence="1">
    <location>
        <begin position="91"/>
        <end position="102"/>
    </location>
</feature>
<feature type="compositionally biased region" description="Low complexity" evidence="1">
    <location>
        <begin position="28"/>
        <end position="40"/>
    </location>
</feature>
<proteinExistence type="predicted"/>
<dbReference type="PROSITE" id="PS51257">
    <property type="entry name" value="PROKAR_LIPOPROTEIN"/>
    <property type="match status" value="1"/>
</dbReference>
<keyword evidence="3" id="KW-0449">Lipoprotein</keyword>
<dbReference type="Proteomes" id="UP000241093">
    <property type="component" value="Unassembled WGS sequence"/>
</dbReference>
<sequence>MKKLLTSLSSVGLIASTSAAVVACGDKGTNTSSNTDNNGSEKPSDSGNPEVQPHGETENDGGMQDDKANQKISTDAAKLNDAKEAVAAAQKKVDEAMRPNKR</sequence>
<evidence type="ECO:0000313" key="4">
    <source>
        <dbReference type="Proteomes" id="UP000241093"/>
    </source>
</evidence>